<dbReference type="InterPro" id="IPR036259">
    <property type="entry name" value="MFS_trans_sf"/>
</dbReference>
<dbReference type="PANTHER" id="PTHR23510:SF16">
    <property type="entry name" value="MAJOR FACILITATOR SUPERFAMILY (MFS) PROFILE DOMAIN-CONTAINING PROTEIN"/>
    <property type="match status" value="1"/>
</dbReference>
<dbReference type="EMBL" id="KE346360">
    <property type="protein sequence ID" value="KJE88833.1"/>
    <property type="molecule type" value="Genomic_DNA"/>
</dbReference>
<organism evidence="8 9">
    <name type="scientific">Capsaspora owczarzaki (strain ATCC 30864)</name>
    <dbReference type="NCBI Taxonomy" id="595528"/>
    <lineage>
        <taxon>Eukaryota</taxon>
        <taxon>Filasterea</taxon>
        <taxon>Capsaspora</taxon>
    </lineage>
</organism>
<proteinExistence type="predicted"/>
<feature type="transmembrane region" description="Helical" evidence="6">
    <location>
        <begin position="297"/>
        <end position="318"/>
    </location>
</feature>
<feature type="transmembrane region" description="Helical" evidence="6">
    <location>
        <begin position="330"/>
        <end position="349"/>
    </location>
</feature>
<dbReference type="PANTHER" id="PTHR23510">
    <property type="entry name" value="INNER MEMBRANE TRANSPORT PROTEIN YAJR"/>
    <property type="match status" value="1"/>
</dbReference>
<feature type="transmembrane region" description="Helical" evidence="6">
    <location>
        <begin position="266"/>
        <end position="285"/>
    </location>
</feature>
<dbReference type="PROSITE" id="PS50850">
    <property type="entry name" value="MFS"/>
    <property type="match status" value="1"/>
</dbReference>
<sequence>MLCSPFVGWLSDHTSVKTILMVTLAVNVVGNLVYFAAQGAWMVLLGRIVAGMGACSGVVMSYVVRVTAESERTSTITKVIAAQEAGLLIGPSLAFIIQYCDFDIGPFPVTPLTSPGLLMVIVLCVSILVVAIWFVNPPSAHYIESVLNGQSGDTKPASSPDPMAQSAPPKDVSSSSQSAFSQLKARGHLKDALREIAQLHIATIFLAQFVLLFNQSTLETIVTLLTDKFYHWGQTNNSLMYMVIAATFILIYIFIHAVNHRIQDRYLIVVGLILETATFVFDMIILPNATDLPMYQFVLACGLFICGLPFFMIAVPALFSKLTSKRRQGLLQGLLQVCTSLGCICGPLWGGSSFNRFELMFGVMLAPMSLLIVMFLLSFRKLAPPPLLVSGSNALFEHDDDDDDASTTPDERRHLIN</sequence>
<evidence type="ECO:0000313" key="8">
    <source>
        <dbReference type="EMBL" id="KJE88833.1"/>
    </source>
</evidence>
<evidence type="ECO:0000256" key="3">
    <source>
        <dbReference type="ARBA" id="ARBA00022989"/>
    </source>
</evidence>
<keyword evidence="3 6" id="KW-1133">Transmembrane helix</keyword>
<feature type="transmembrane region" description="Helical" evidence="6">
    <location>
        <begin position="238"/>
        <end position="259"/>
    </location>
</feature>
<evidence type="ECO:0000256" key="6">
    <source>
        <dbReference type="SAM" id="Phobius"/>
    </source>
</evidence>
<name>A0A0D2WIG9_CAPO3</name>
<feature type="transmembrane region" description="Helical" evidence="6">
    <location>
        <begin position="44"/>
        <end position="64"/>
    </location>
</feature>
<dbReference type="OMA" id="IFLRLCN"/>
<dbReference type="SUPFAM" id="SSF103473">
    <property type="entry name" value="MFS general substrate transporter"/>
    <property type="match status" value="1"/>
</dbReference>
<dbReference type="STRING" id="595528.A0A0D2WIG9"/>
<dbReference type="AlphaFoldDB" id="A0A0D2WIG9"/>
<keyword evidence="4 6" id="KW-0472">Membrane</keyword>
<dbReference type="OrthoDB" id="370281at2759"/>
<feature type="transmembrane region" description="Helical" evidence="6">
    <location>
        <begin position="18"/>
        <end position="37"/>
    </location>
</feature>
<feature type="domain" description="Major facilitator superfamily (MFS) profile" evidence="7">
    <location>
        <begin position="1"/>
        <end position="381"/>
    </location>
</feature>
<dbReference type="PhylomeDB" id="A0A0D2WIG9"/>
<evidence type="ECO:0000256" key="1">
    <source>
        <dbReference type="ARBA" id="ARBA00004141"/>
    </source>
</evidence>
<dbReference type="InterPro" id="IPR011701">
    <property type="entry name" value="MFS"/>
</dbReference>
<reference evidence="9" key="1">
    <citation type="submission" date="2011-02" db="EMBL/GenBank/DDBJ databases">
        <title>The Genome Sequence of Capsaspora owczarzaki ATCC 30864.</title>
        <authorList>
            <person name="Russ C."/>
            <person name="Cuomo C."/>
            <person name="Burger G."/>
            <person name="Gray M.W."/>
            <person name="Holland P.W.H."/>
            <person name="King N."/>
            <person name="Lang F.B.F."/>
            <person name="Roger A.J."/>
            <person name="Ruiz-Trillo I."/>
            <person name="Young S.K."/>
            <person name="Zeng Q."/>
            <person name="Gargeya S."/>
            <person name="Alvarado L."/>
            <person name="Berlin A."/>
            <person name="Chapman S.B."/>
            <person name="Chen Z."/>
            <person name="Freedman E."/>
            <person name="Gellesch M."/>
            <person name="Goldberg J."/>
            <person name="Griggs A."/>
            <person name="Gujja S."/>
            <person name="Heilman E."/>
            <person name="Heiman D."/>
            <person name="Howarth C."/>
            <person name="Mehta T."/>
            <person name="Neiman D."/>
            <person name="Pearson M."/>
            <person name="Roberts A."/>
            <person name="Saif S."/>
            <person name="Shea T."/>
            <person name="Shenoy N."/>
            <person name="Sisk P."/>
            <person name="Stolte C."/>
            <person name="Sykes S."/>
            <person name="White J."/>
            <person name="Yandava C."/>
            <person name="Haas B."/>
            <person name="Nusbaum C."/>
            <person name="Birren B."/>
        </authorList>
    </citation>
    <scope>NUCLEOTIDE SEQUENCE</scope>
    <source>
        <strain evidence="9">ATCC 30864</strain>
    </source>
</reference>
<feature type="transmembrane region" description="Helical" evidence="6">
    <location>
        <begin position="361"/>
        <end position="379"/>
    </location>
</feature>
<keyword evidence="2 6" id="KW-0812">Transmembrane</keyword>
<feature type="transmembrane region" description="Helical" evidence="6">
    <location>
        <begin position="116"/>
        <end position="135"/>
    </location>
</feature>
<feature type="region of interest" description="Disordered" evidence="5">
    <location>
        <begin position="152"/>
        <end position="175"/>
    </location>
</feature>
<dbReference type="InterPro" id="IPR020846">
    <property type="entry name" value="MFS_dom"/>
</dbReference>
<gene>
    <name evidence="8" type="ORF">CAOG_000412</name>
</gene>
<dbReference type="eggNOG" id="KOG2325">
    <property type="taxonomic scope" value="Eukaryota"/>
</dbReference>
<evidence type="ECO:0000256" key="5">
    <source>
        <dbReference type="SAM" id="MobiDB-lite"/>
    </source>
</evidence>
<dbReference type="Pfam" id="PF07690">
    <property type="entry name" value="MFS_1"/>
    <property type="match status" value="1"/>
</dbReference>
<keyword evidence="9" id="KW-1185">Reference proteome</keyword>
<comment type="subcellular location">
    <subcellularLocation>
        <location evidence="1">Membrane</location>
        <topology evidence="1">Multi-pass membrane protein</topology>
    </subcellularLocation>
</comment>
<dbReference type="Gene3D" id="1.20.1250.20">
    <property type="entry name" value="MFS general substrate transporter like domains"/>
    <property type="match status" value="1"/>
</dbReference>
<evidence type="ECO:0000313" key="9">
    <source>
        <dbReference type="Proteomes" id="UP000008743"/>
    </source>
</evidence>
<dbReference type="FunCoup" id="A0A0D2WIG9">
    <property type="interactions" value="48"/>
</dbReference>
<protein>
    <recommendedName>
        <fullName evidence="7">Major facilitator superfamily (MFS) profile domain-containing protein</fullName>
    </recommendedName>
</protein>
<dbReference type="InterPro" id="IPR051068">
    <property type="entry name" value="MFS_Domain-Containing_Protein"/>
</dbReference>
<dbReference type="Proteomes" id="UP000008743">
    <property type="component" value="Unassembled WGS sequence"/>
</dbReference>
<feature type="transmembrane region" description="Helical" evidence="6">
    <location>
        <begin position="196"/>
        <end position="218"/>
    </location>
</feature>
<dbReference type="GO" id="GO:0022857">
    <property type="term" value="F:transmembrane transporter activity"/>
    <property type="evidence" value="ECO:0007669"/>
    <property type="project" value="InterPro"/>
</dbReference>
<accession>A0A0D2WIG9</accession>
<evidence type="ECO:0000256" key="2">
    <source>
        <dbReference type="ARBA" id="ARBA00022692"/>
    </source>
</evidence>
<evidence type="ECO:0000256" key="4">
    <source>
        <dbReference type="ARBA" id="ARBA00023136"/>
    </source>
</evidence>
<dbReference type="GO" id="GO:0016020">
    <property type="term" value="C:membrane"/>
    <property type="evidence" value="ECO:0007669"/>
    <property type="project" value="UniProtKB-SubCell"/>
</dbReference>
<dbReference type="InParanoid" id="A0A0D2WIG9"/>
<evidence type="ECO:0000259" key="7">
    <source>
        <dbReference type="PROSITE" id="PS50850"/>
    </source>
</evidence>